<evidence type="ECO:0000313" key="2">
    <source>
        <dbReference type="Proteomes" id="UP001732700"/>
    </source>
</evidence>
<name>A0ACD5VG79_AVESA</name>
<reference evidence="1" key="2">
    <citation type="submission" date="2025-09" db="UniProtKB">
        <authorList>
            <consortium name="EnsemblPlants"/>
        </authorList>
    </citation>
    <scope>IDENTIFICATION</scope>
</reference>
<reference evidence="1" key="1">
    <citation type="submission" date="2021-05" db="EMBL/GenBank/DDBJ databases">
        <authorList>
            <person name="Scholz U."/>
            <person name="Mascher M."/>
            <person name="Fiebig A."/>
        </authorList>
    </citation>
    <scope>NUCLEOTIDE SEQUENCE [LARGE SCALE GENOMIC DNA]</scope>
</reference>
<accession>A0ACD5VG79</accession>
<sequence>MLSQRKTGDEVVEKMHGDDTRSPPAPCDMCLAGVVDFGWFGCRRSGPSWCSRSGNKDSKFKQEQNCGCGGGDDGASVEIAGDDESKVDAAPYKLRRRNSATMRAQFINTKELRICIGTYNVAGKAPPEGLDIAEWLGTGHKEADMYVLGFQEVVPLNAGIVIGAEDGQTALAWEELIRDTLTQQRTLLKTMSTTDRIRLAWPEKPLDLLAMTTASSSVKSSRSFSAPSADDDNVPDLGLDLDGALAPGGKKKGGRSPFVRIVSKQMVGIFLTIWVRRRLRRQVQNVKVSTVGVGKTGYVGNKGAVSVSMSVYETMFCFVCSHLAAGERPANLLKRNTDVQEIHRRTRFAGPGGLELPRDIYDHERIFWLGDLNYRIDIPYDRAHNLVAHNLSWPRKIS</sequence>
<proteinExistence type="predicted"/>
<dbReference type="EnsemblPlants" id="AVESA.00010b.r2.3AG0416830.1">
    <property type="protein sequence ID" value="AVESA.00010b.r2.3AG0416830.1.CDS"/>
    <property type="gene ID" value="AVESA.00010b.r2.3AG0416830"/>
</dbReference>
<dbReference type="Proteomes" id="UP001732700">
    <property type="component" value="Chromosome 3A"/>
</dbReference>
<protein>
    <submittedName>
        <fullName evidence="1">Uncharacterized protein</fullName>
    </submittedName>
</protein>
<organism evidence="1 2">
    <name type="scientific">Avena sativa</name>
    <name type="common">Oat</name>
    <dbReference type="NCBI Taxonomy" id="4498"/>
    <lineage>
        <taxon>Eukaryota</taxon>
        <taxon>Viridiplantae</taxon>
        <taxon>Streptophyta</taxon>
        <taxon>Embryophyta</taxon>
        <taxon>Tracheophyta</taxon>
        <taxon>Spermatophyta</taxon>
        <taxon>Magnoliopsida</taxon>
        <taxon>Liliopsida</taxon>
        <taxon>Poales</taxon>
        <taxon>Poaceae</taxon>
        <taxon>BOP clade</taxon>
        <taxon>Pooideae</taxon>
        <taxon>Poodae</taxon>
        <taxon>Poeae</taxon>
        <taxon>Poeae Chloroplast Group 1 (Aveneae type)</taxon>
        <taxon>Aveninae</taxon>
        <taxon>Avena</taxon>
    </lineage>
</organism>
<evidence type="ECO:0000313" key="1">
    <source>
        <dbReference type="EnsemblPlants" id="AVESA.00010b.r2.3AG0416830.1.CDS"/>
    </source>
</evidence>
<keyword evidence="2" id="KW-1185">Reference proteome</keyword>